<accession>A0A6B8WBM5</accession>
<dbReference type="InterPro" id="IPR020103">
    <property type="entry name" value="PsdUridine_synth_cat_dom_sf"/>
</dbReference>
<comment type="function">
    <text evidence="3">Responsible for synthesis of pseudouridine from uracil at positions 955, 2504 and 2580 in 23S ribosomal RNA.</text>
</comment>
<dbReference type="Pfam" id="PF00849">
    <property type="entry name" value="PseudoU_synth_2"/>
    <property type="match status" value="1"/>
</dbReference>
<proteinExistence type="inferred from homology"/>
<dbReference type="Gene3D" id="3.10.290.10">
    <property type="entry name" value="RNA-binding S4 domain"/>
    <property type="match status" value="1"/>
</dbReference>
<evidence type="ECO:0000256" key="1">
    <source>
        <dbReference type="ARBA" id="ARBA00000073"/>
    </source>
</evidence>
<dbReference type="PANTHER" id="PTHR21600">
    <property type="entry name" value="MITOCHONDRIAL RNA PSEUDOURIDINE SYNTHASE"/>
    <property type="match status" value="1"/>
</dbReference>
<evidence type="ECO:0000256" key="9">
    <source>
        <dbReference type="PROSITE-ProRule" id="PRU00182"/>
    </source>
</evidence>
<evidence type="ECO:0000256" key="7">
    <source>
        <dbReference type="ARBA" id="ARBA00023235"/>
    </source>
</evidence>
<comment type="similarity">
    <text evidence="4 10">Belongs to the pseudouridine synthase RluA family.</text>
</comment>
<evidence type="ECO:0000313" key="13">
    <source>
        <dbReference type="EMBL" id="QGU08256.1"/>
    </source>
</evidence>
<evidence type="ECO:0000256" key="3">
    <source>
        <dbReference type="ARBA" id="ARBA00002876"/>
    </source>
</evidence>
<keyword evidence="14" id="KW-1185">Reference proteome</keyword>
<evidence type="ECO:0000256" key="2">
    <source>
        <dbReference type="ARBA" id="ARBA00000381"/>
    </source>
</evidence>
<feature type="region of interest" description="Disordered" evidence="11">
    <location>
        <begin position="304"/>
        <end position="343"/>
    </location>
</feature>
<dbReference type="InterPro" id="IPR006145">
    <property type="entry name" value="PsdUridine_synth_RsuA/RluA"/>
</dbReference>
<dbReference type="InterPro" id="IPR036986">
    <property type="entry name" value="S4_RNA-bd_sf"/>
</dbReference>
<dbReference type="CDD" id="cd00165">
    <property type="entry name" value="S4"/>
    <property type="match status" value="1"/>
</dbReference>
<dbReference type="InterPro" id="IPR050188">
    <property type="entry name" value="RluA_PseudoU_synthase"/>
</dbReference>
<dbReference type="CDD" id="cd02869">
    <property type="entry name" value="PseudoU_synth_RluA_like"/>
    <property type="match status" value="1"/>
</dbReference>
<dbReference type="InterPro" id="IPR006225">
    <property type="entry name" value="PsdUridine_synth_RluC/D"/>
</dbReference>
<keyword evidence="7 10" id="KW-0413">Isomerase</keyword>
<evidence type="ECO:0000256" key="10">
    <source>
        <dbReference type="RuleBase" id="RU362028"/>
    </source>
</evidence>
<dbReference type="InterPro" id="IPR006224">
    <property type="entry name" value="PsdUridine_synth_RluA-like_CS"/>
</dbReference>
<dbReference type="AlphaFoldDB" id="A0A6B8WBM5"/>
<dbReference type="GO" id="GO:0160141">
    <property type="term" value="F:23S rRNA pseudouridine(955/2504/2580) synthase activity"/>
    <property type="evidence" value="ECO:0007669"/>
    <property type="project" value="UniProtKB-EC"/>
</dbReference>
<dbReference type="SMART" id="SM00363">
    <property type="entry name" value="S4"/>
    <property type="match status" value="1"/>
</dbReference>
<dbReference type="Pfam" id="PF01479">
    <property type="entry name" value="S4"/>
    <property type="match status" value="1"/>
</dbReference>
<dbReference type="SUPFAM" id="SSF55174">
    <property type="entry name" value="Alpha-L RNA-binding motif"/>
    <property type="match status" value="1"/>
</dbReference>
<protein>
    <recommendedName>
        <fullName evidence="10">Pseudouridine synthase</fullName>
        <ecNumber evidence="10">5.4.99.-</ecNumber>
    </recommendedName>
</protein>
<keyword evidence="5" id="KW-0698">rRNA processing</keyword>
<dbReference type="NCBIfam" id="TIGR00005">
    <property type="entry name" value="rluA_subfam"/>
    <property type="match status" value="1"/>
</dbReference>
<keyword evidence="6 9" id="KW-0694">RNA-binding</keyword>
<dbReference type="PROSITE" id="PS01129">
    <property type="entry name" value="PSI_RLU"/>
    <property type="match status" value="1"/>
</dbReference>
<evidence type="ECO:0000256" key="5">
    <source>
        <dbReference type="ARBA" id="ARBA00022552"/>
    </source>
</evidence>
<dbReference type="EC" id="5.4.99.-" evidence="10"/>
<evidence type="ECO:0000259" key="12">
    <source>
        <dbReference type="SMART" id="SM00363"/>
    </source>
</evidence>
<feature type="domain" description="RNA-binding S4" evidence="12">
    <location>
        <begin position="27"/>
        <end position="85"/>
    </location>
</feature>
<evidence type="ECO:0000256" key="11">
    <source>
        <dbReference type="SAM" id="MobiDB-lite"/>
    </source>
</evidence>
<dbReference type="KEGG" id="cok:COCCU_11775"/>
<dbReference type="GO" id="GO:0003723">
    <property type="term" value="F:RNA binding"/>
    <property type="evidence" value="ECO:0007669"/>
    <property type="project" value="UniProtKB-KW"/>
</dbReference>
<comment type="catalytic activity">
    <reaction evidence="2">
        <text>uridine(955/2504/2580) in 23S rRNA = pseudouridine(955/2504/2580) in 23S rRNA</text>
        <dbReference type="Rhea" id="RHEA:42528"/>
        <dbReference type="Rhea" id="RHEA-COMP:10099"/>
        <dbReference type="Rhea" id="RHEA-COMP:10100"/>
        <dbReference type="ChEBI" id="CHEBI:65314"/>
        <dbReference type="ChEBI" id="CHEBI:65315"/>
        <dbReference type="EC" id="5.4.99.24"/>
    </reaction>
</comment>
<dbReference type="SUPFAM" id="SSF55120">
    <property type="entry name" value="Pseudouridine synthase"/>
    <property type="match status" value="1"/>
</dbReference>
<dbReference type="Gene3D" id="3.30.2350.10">
    <property type="entry name" value="Pseudouridine synthase"/>
    <property type="match status" value="1"/>
</dbReference>
<feature type="active site" evidence="8">
    <location>
        <position position="150"/>
    </location>
</feature>
<organism evidence="13 14">
    <name type="scientific">Corynebacterium occultum</name>
    <dbReference type="NCBI Taxonomy" id="2675219"/>
    <lineage>
        <taxon>Bacteria</taxon>
        <taxon>Bacillati</taxon>
        <taxon>Actinomycetota</taxon>
        <taxon>Actinomycetes</taxon>
        <taxon>Mycobacteriales</taxon>
        <taxon>Corynebacteriaceae</taxon>
        <taxon>Corynebacterium</taxon>
    </lineage>
</organism>
<dbReference type="Proteomes" id="UP000424462">
    <property type="component" value="Chromosome"/>
</dbReference>
<name>A0A6B8WBM5_9CORY</name>
<evidence type="ECO:0000256" key="4">
    <source>
        <dbReference type="ARBA" id="ARBA00010876"/>
    </source>
</evidence>
<comment type="catalytic activity">
    <reaction evidence="1 10">
        <text>a uridine in RNA = a pseudouridine in RNA</text>
        <dbReference type="Rhea" id="RHEA:48348"/>
        <dbReference type="Rhea" id="RHEA-COMP:12068"/>
        <dbReference type="Rhea" id="RHEA-COMP:12069"/>
        <dbReference type="ChEBI" id="CHEBI:65314"/>
        <dbReference type="ChEBI" id="CHEBI:65315"/>
    </reaction>
</comment>
<sequence>MTEKKNISEGRLVPAREMKVPATHAGRRLDKYLRAELKGVPATLLFRLLRKGKVRINGRRAQPSYRLEEGDLLKLPQLRLPDAIPPPELPAPLLREIKESIIHEDEALIVLNKPAGLAVHVGSGVSGGVIEALRQLRPGEPGLELVHRLDRDTSGLLMVAKSPIMLRHLQEILREGHSLRRRYLALVQGSWPAELKEIKAPLQRTPTTVLVSDEGLPALTRFRVQRRFGAKATLVQAELVTGRKHQIRVHSRHAGHPIIGDPKYGSPTSHDLMLLHAAELGIPLPDGSTLTLSAPYPRSWNRPLAQLAGRDPQPPRAHPRQRHGGGYRGYAGHNRGSGTRQRS</sequence>
<dbReference type="PROSITE" id="PS50889">
    <property type="entry name" value="S4"/>
    <property type="match status" value="1"/>
</dbReference>
<evidence type="ECO:0000256" key="8">
    <source>
        <dbReference type="PIRSR" id="PIRSR606225-1"/>
    </source>
</evidence>
<dbReference type="EMBL" id="CP046455">
    <property type="protein sequence ID" value="QGU08256.1"/>
    <property type="molecule type" value="Genomic_DNA"/>
</dbReference>
<dbReference type="GO" id="GO:0000455">
    <property type="term" value="P:enzyme-directed rRNA pseudouridine synthesis"/>
    <property type="evidence" value="ECO:0007669"/>
    <property type="project" value="UniProtKB-ARBA"/>
</dbReference>
<evidence type="ECO:0000256" key="6">
    <source>
        <dbReference type="ARBA" id="ARBA00022884"/>
    </source>
</evidence>
<gene>
    <name evidence="13" type="primary">rluC</name>
    <name evidence="13" type="ORF">COCCU_11775</name>
</gene>
<dbReference type="InterPro" id="IPR002942">
    <property type="entry name" value="S4_RNA-bd"/>
</dbReference>
<reference evidence="13 14" key="1">
    <citation type="submission" date="2019-11" db="EMBL/GenBank/DDBJ databases">
        <title>Complete genome sequence of Corynebacterium kalinowskii 1959, a novel Corynebacterium species isolated from soil of a small paddock in Vilsendorf, Germany.</title>
        <authorList>
            <person name="Schaffert L."/>
            <person name="Ruwe M."/>
            <person name="Milse J."/>
            <person name="Hanuschka K."/>
            <person name="Ortseifen V."/>
            <person name="Droste J."/>
            <person name="Brandt D."/>
            <person name="Schlueter L."/>
            <person name="Kutter Y."/>
            <person name="Vinke S."/>
            <person name="Viehoefer P."/>
            <person name="Jacob L."/>
            <person name="Luebke N.-C."/>
            <person name="Schulte-Berndt E."/>
            <person name="Hain C."/>
            <person name="Linder M."/>
            <person name="Schmidt P."/>
            <person name="Wollenschlaeger L."/>
            <person name="Luttermann T."/>
            <person name="Thieme E."/>
            <person name="Hassa J."/>
            <person name="Haak M."/>
            <person name="Wittchen M."/>
            <person name="Mentz A."/>
            <person name="Persicke M."/>
            <person name="Busche T."/>
            <person name="Ruckert C."/>
        </authorList>
    </citation>
    <scope>NUCLEOTIDE SEQUENCE [LARGE SCALE GENOMIC DNA]</scope>
    <source>
        <strain evidence="13 14">2039</strain>
    </source>
</reference>
<dbReference type="PANTHER" id="PTHR21600:SF92">
    <property type="entry name" value="RIBOSOMAL LARGE SUBUNIT PSEUDOURIDINE SYNTHASE C"/>
    <property type="match status" value="1"/>
</dbReference>
<dbReference type="RefSeq" id="WP_156231669.1">
    <property type="nucleotide sequence ID" value="NZ_CP046455.1"/>
</dbReference>
<evidence type="ECO:0000313" key="14">
    <source>
        <dbReference type="Proteomes" id="UP000424462"/>
    </source>
</evidence>